<accession>A0A6L0XN39</accession>
<feature type="compositionally biased region" description="Low complexity" evidence="1">
    <location>
        <begin position="605"/>
        <end position="621"/>
    </location>
</feature>
<feature type="region of interest" description="Disordered" evidence="1">
    <location>
        <begin position="332"/>
        <end position="413"/>
    </location>
</feature>
<dbReference type="SMART" id="SM00368">
    <property type="entry name" value="LRR_RI"/>
    <property type="match status" value="6"/>
</dbReference>
<dbReference type="Pfam" id="PF13516">
    <property type="entry name" value="LRR_6"/>
    <property type="match status" value="2"/>
</dbReference>
<dbReference type="VEuPathDB" id="TriTrypDB:LINF_320009800"/>
<dbReference type="EMBL" id="LR812965">
    <property type="protein sequence ID" value="CAC9523240.1"/>
    <property type="molecule type" value="Genomic_DNA"/>
</dbReference>
<dbReference type="PANTHER" id="PTHR24114:SF2">
    <property type="entry name" value="F-BOX DOMAIN-CONTAINING PROTEIN-RELATED"/>
    <property type="match status" value="1"/>
</dbReference>
<proteinExistence type="predicted"/>
<evidence type="ECO:0000313" key="2">
    <source>
        <dbReference type="EMBL" id="CAC9523240.1"/>
    </source>
</evidence>
<dbReference type="InterPro" id="IPR052394">
    <property type="entry name" value="LRR-containing"/>
</dbReference>
<organism evidence="2 3">
    <name type="scientific">Leishmania infantum</name>
    <dbReference type="NCBI Taxonomy" id="5671"/>
    <lineage>
        <taxon>Eukaryota</taxon>
        <taxon>Discoba</taxon>
        <taxon>Euglenozoa</taxon>
        <taxon>Kinetoplastea</taxon>
        <taxon>Metakinetoplastina</taxon>
        <taxon>Trypanosomatida</taxon>
        <taxon>Trypanosomatidae</taxon>
        <taxon>Leishmaniinae</taxon>
        <taxon>Leishmania</taxon>
    </lineage>
</organism>
<feature type="compositionally biased region" description="Acidic residues" evidence="1">
    <location>
        <begin position="346"/>
        <end position="357"/>
    </location>
</feature>
<dbReference type="Gene3D" id="3.80.10.10">
    <property type="entry name" value="Ribonuclease Inhibitor"/>
    <property type="match status" value="3"/>
</dbReference>
<sequence>MAERSWCPSLHAEPSVSVWPLSKNAVFGAHSEQAAGDVFSTQRGASVAANNSVSATQVAGELTASFQRRFHRFDAAIVCSKANRSLWPPHFGAVTPCDEDSVLTGRVAVCLDITAMGQTPINAAELAIPSDGIDAFLSLMARRSAESNGRFASDSVTKLVALPSADTVASLSEIIGSLVSSKPVMERLSGLVACGASAATADDVLAEFLTSATKLEELCLVNCTLENTVTALMEAVKNMEMKRLGLERSDLGIGSADSDCEGLTTSFCEALKVNKFLTSLNLSNTNLDTTFVVALIDALLESDTKLLPEDLGEDAEEVTGWSLEGRLDKAAFVSGGGRDDSNASLTDDETVGDDDDATPSPDASESDAGEDDAGDKDSGDEEADGDTEDEEGSEEEEEEEEEEEAAHEAKARRLRERQEKEEWQARQERIRQELKALLQSEVRERSDLAHEYYQGLQDVVAINKAPIANLRATERQQKKEAYCSRRSGWSRLETLVLRGNQVGDRGCKKLASLLRDEVPLSEEEVVQRQEAIDAIRGSFGERLGAARRAVERREKRAWRELLRKAQKESPDFAIDRRTSISAALSDLDEEDEYAKEAPPVLLTNVERSPSSSSVDESPASDGDGDTEASSGFNPEEQREWQEWVAQALPHMPVALTKKGMNTIRVIDLGSCGISRKGVKTLAEVLKTNKVLETLCLRHNPIGSSAPAKKHAQPEDGLTIFPEFAEFAEMLSVNGALCHLDMGYCHLSPDDVRAVAGALRNNTSMVTLSLEGNQLGVDEGYQQQTHAHSYIYELWMTAARPGSALRNLNMDHNHIATCLWQEEVAALAAVCGQLTSLSLSHVGLRLRHLEAWSEALPPEDPSYSPAVRVLHLARNELATEADGAALGLLLRHFTALEELSVEEHPLLGSSGVAAALEYLPATMRRLNCTATGLTTPRVGAAQNPVLPVAVVEQLTCLLLGDVEAPTVTALGEWVDFVKRAAPHQLQFLSLWARGMAGKEADVMPLQLELAQTCPSLLHVDSGFQPEFHASTFASNCFEQMERLLFPRRMRCAAEQSKV</sequence>
<dbReference type="InterPro" id="IPR032675">
    <property type="entry name" value="LRR_dom_sf"/>
</dbReference>
<protein>
    <submittedName>
        <fullName evidence="2">Leucine_Rich_repeat_-_putative</fullName>
    </submittedName>
</protein>
<dbReference type="AlphaFoldDB" id="A0A6L0XN39"/>
<dbReference type="InterPro" id="IPR001611">
    <property type="entry name" value="Leu-rich_rpt"/>
</dbReference>
<name>A0A6L0XN39_LEIIN</name>
<dbReference type="SUPFAM" id="SSF52047">
    <property type="entry name" value="RNI-like"/>
    <property type="match status" value="2"/>
</dbReference>
<evidence type="ECO:0000256" key="1">
    <source>
        <dbReference type="SAM" id="MobiDB-lite"/>
    </source>
</evidence>
<evidence type="ECO:0000313" key="3">
    <source>
        <dbReference type="Proteomes" id="UP000255414"/>
    </source>
</evidence>
<reference evidence="2" key="1">
    <citation type="submission" date="2020-06" db="EMBL/GenBank/DDBJ databases">
        <authorList>
            <person name="Gonzalez-de la Fuente S."/>
            <person name="Peiro-Pastor R."/>
            <person name="Rastrojo A."/>
            <person name="Moreno J."/>
            <person name="Carrasco-Ramiro F."/>
            <person name="Requena JM."/>
            <person name="Aguado B."/>
        </authorList>
    </citation>
    <scope>NUCLEOTIDE SEQUENCE</scope>
</reference>
<dbReference type="Proteomes" id="UP000255414">
    <property type="component" value="Chromosome 32"/>
</dbReference>
<feature type="compositionally biased region" description="Acidic residues" evidence="1">
    <location>
        <begin position="364"/>
        <end position="405"/>
    </location>
</feature>
<feature type="region of interest" description="Disordered" evidence="1">
    <location>
        <begin position="589"/>
        <end position="638"/>
    </location>
</feature>
<dbReference type="PANTHER" id="PTHR24114">
    <property type="entry name" value="LEUCINE RICH REPEAT FAMILY PROTEIN"/>
    <property type="match status" value="1"/>
</dbReference>
<gene>
    <name evidence="2" type="ORF">LINF_320009800</name>
</gene>